<name>A0ACC1Y0C8_MELAZ</name>
<proteinExistence type="predicted"/>
<keyword evidence="1" id="KW-0560">Oxidoreductase</keyword>
<comment type="caution">
    <text evidence="1">The sequence shown here is derived from an EMBL/GenBank/DDBJ whole genome shotgun (WGS) entry which is preliminary data.</text>
</comment>
<dbReference type="EMBL" id="CM051399">
    <property type="protein sequence ID" value="KAJ4717157.1"/>
    <property type="molecule type" value="Genomic_DNA"/>
</dbReference>
<gene>
    <name evidence="1" type="ORF">OWV82_012078</name>
</gene>
<reference evidence="1 2" key="1">
    <citation type="journal article" date="2023" name="Science">
        <title>Complex scaffold remodeling in plant triterpene biosynthesis.</title>
        <authorList>
            <person name="De La Pena R."/>
            <person name="Hodgson H."/>
            <person name="Liu J.C."/>
            <person name="Stephenson M.J."/>
            <person name="Martin A.C."/>
            <person name="Owen C."/>
            <person name="Harkess A."/>
            <person name="Leebens-Mack J."/>
            <person name="Jimenez L.E."/>
            <person name="Osbourn A."/>
            <person name="Sattely E.S."/>
        </authorList>
    </citation>
    <scope>NUCLEOTIDE SEQUENCE [LARGE SCALE GENOMIC DNA]</scope>
    <source>
        <strain evidence="2">cv. JPN11</strain>
        <tissue evidence="1">Leaf</tissue>
    </source>
</reference>
<accession>A0ACC1Y0C8</accession>
<dbReference type="Proteomes" id="UP001164539">
    <property type="component" value="Chromosome 6"/>
</dbReference>
<evidence type="ECO:0000313" key="2">
    <source>
        <dbReference type="Proteomes" id="UP001164539"/>
    </source>
</evidence>
<keyword evidence="2" id="KW-1185">Reference proteome</keyword>
<keyword evidence="1" id="KW-0503">Monooxygenase</keyword>
<protein>
    <submittedName>
        <fullName evidence="1">Flavin-containing monooxygenase</fullName>
    </submittedName>
</protein>
<evidence type="ECO:0000313" key="1">
    <source>
        <dbReference type="EMBL" id="KAJ4717157.1"/>
    </source>
</evidence>
<sequence length="383" mass="42634">MEEQAAEVIIVGSGPSGLATAACLKVHSIPYVILEREDCFASLWKKYSYDRLHLHLAKQFCDLPHMPFPPSYPSFISKNLFVKYLDDYVSHFNIIPLYRRSVELANYDEASRKWIVKVMNYGSTSGKVEEYYSGKFLVVASGEASNPFTPDIDGLSTFTGKVIHSTQFKNGKSYSDQNVLVVGSGNSGMEIALDLANHGANTSIVVRSPLHVFTKEMVYLALVLLKYIAVGIVDSLMVMLSKLVYGDLSKYGIMRPREGPFFMKVAYGKYPVFDVGTVEKIKSGEIEVLPGIESIRGNEVLFVNGQSHSFDSIIFCTGFKRSTDMWLKGDDYLLGEDGIPKPSFPDHWKGKNGLYCVGLSRRGLYGINADARNIADDIKFSLL</sequence>
<organism evidence="1 2">
    <name type="scientific">Melia azedarach</name>
    <name type="common">Chinaberry tree</name>
    <dbReference type="NCBI Taxonomy" id="155640"/>
    <lineage>
        <taxon>Eukaryota</taxon>
        <taxon>Viridiplantae</taxon>
        <taxon>Streptophyta</taxon>
        <taxon>Embryophyta</taxon>
        <taxon>Tracheophyta</taxon>
        <taxon>Spermatophyta</taxon>
        <taxon>Magnoliopsida</taxon>
        <taxon>eudicotyledons</taxon>
        <taxon>Gunneridae</taxon>
        <taxon>Pentapetalae</taxon>
        <taxon>rosids</taxon>
        <taxon>malvids</taxon>
        <taxon>Sapindales</taxon>
        <taxon>Meliaceae</taxon>
        <taxon>Melia</taxon>
    </lineage>
</organism>